<evidence type="ECO:0000256" key="1">
    <source>
        <dbReference type="SAM" id="Phobius"/>
    </source>
</evidence>
<evidence type="ECO:0000313" key="3">
    <source>
        <dbReference type="EMBL" id="OPH37854.1"/>
    </source>
</evidence>
<dbReference type="AlphaFoldDB" id="A0A378QTK0"/>
<dbReference type="RefSeq" id="WP_079325862.1">
    <property type="nucleotide sequence ID" value="NZ_MXAP01000074.1"/>
</dbReference>
<dbReference type="EMBL" id="MXAP01000074">
    <property type="protein sequence ID" value="OPH37854.1"/>
    <property type="molecule type" value="Genomic_DNA"/>
</dbReference>
<keyword evidence="1" id="KW-0812">Transmembrane</keyword>
<sequence length="505" mass="56401">MNLLSKLAPFAVRATPRAVWFVGLWTAFTFAFELLSLLPSLAWLGVGLWLMLGLGACLAGVLLWEYVRLLQMAWRMSGVQVERTVNSNLPVYETSKVTLELYVQNELMGLVAGYRFGLMDYYPDNAKAFRLPVQVDGNAFGQESVSEGGQAGVMATYELYARERGAGVFGGIDWLMSTPLGLLQKYHHTPSEQVDGVAMVRVLANFRALVQGNLLAVSKNTTVGGIIKRKRRGQGQDFHQIRQYTEGDSIRHVDWRATSRHQKLMSREYQDETDQEIMFLLDAGTHMRHTRFSDGVSLDDHQTSESSELAEIRKTSHLDMALNAMLLLAEVANKQADSVGFMSFGAVVDKIAPAKKGQNVISYLLNQSFDLQASTKAPDYMAIAKKALSTQKRRSLIIIITNLRTDNTDELMGAINLLTAKHRVILVNLYEEDLKHHVHDFADRQSIDLGDALTYHSVRAYLDGQRQLNIRLGDETGAMVVSSTPTELPQKLVDSYWAVRRVGAV</sequence>
<keyword evidence="5" id="KW-1185">Reference proteome</keyword>
<evidence type="ECO:0000313" key="5">
    <source>
        <dbReference type="Proteomes" id="UP000190777"/>
    </source>
</evidence>
<keyword evidence="1" id="KW-0472">Membrane</keyword>
<evidence type="ECO:0000313" key="4">
    <source>
        <dbReference type="EMBL" id="STZ04118.1"/>
    </source>
</evidence>
<evidence type="ECO:0000259" key="2">
    <source>
        <dbReference type="Pfam" id="PF01882"/>
    </source>
</evidence>
<protein>
    <submittedName>
        <fullName evidence="4">Uncharacterized conserved protein (Some members contain a von Willebrand factor type A (VWA) domain)</fullName>
    </submittedName>
</protein>
<dbReference type="Pfam" id="PF01882">
    <property type="entry name" value="DUF58"/>
    <property type="match status" value="2"/>
</dbReference>
<evidence type="ECO:0000313" key="6">
    <source>
        <dbReference type="Proteomes" id="UP000254618"/>
    </source>
</evidence>
<reference evidence="4 6" key="2">
    <citation type="submission" date="2018-06" db="EMBL/GenBank/DDBJ databases">
        <authorList>
            <consortium name="Pathogen Informatics"/>
            <person name="Doyle S."/>
        </authorList>
    </citation>
    <scope>NUCLEOTIDE SEQUENCE [LARGE SCALE GENOMIC DNA]</scope>
    <source>
        <strain evidence="4 6">NCTC11012</strain>
    </source>
</reference>
<dbReference type="InterPro" id="IPR002881">
    <property type="entry name" value="DUF58"/>
</dbReference>
<dbReference type="Proteomes" id="UP000190777">
    <property type="component" value="Unassembled WGS sequence"/>
</dbReference>
<feature type="domain" description="DUF58" evidence="2">
    <location>
        <begin position="313"/>
        <end position="432"/>
    </location>
</feature>
<dbReference type="PANTHER" id="PTHR33608:SF3">
    <property type="entry name" value="SLR2013 PROTEIN"/>
    <property type="match status" value="1"/>
</dbReference>
<feature type="transmembrane region" description="Helical" evidence="1">
    <location>
        <begin position="20"/>
        <end position="42"/>
    </location>
</feature>
<accession>A0A378QTK0</accession>
<dbReference type="Proteomes" id="UP000254618">
    <property type="component" value="Unassembled WGS sequence"/>
</dbReference>
<reference evidence="3 5" key="1">
    <citation type="submission" date="2017-03" db="EMBL/GenBank/DDBJ databases">
        <title>Draft genome sequence of Moraxella equi CCUG 4950T type strain.</title>
        <authorList>
            <person name="Salva-Serra F."/>
            <person name="Engstrom-Jakobsson H."/>
            <person name="Thorell K."/>
            <person name="Jaen-Luchoro D."/>
            <person name="Gonzales-Siles L."/>
            <person name="Karlsson R."/>
            <person name="Yazdan S."/>
            <person name="Boulund F."/>
            <person name="Johnning A."/>
            <person name="Engstrand L."/>
            <person name="Kristiansson E."/>
            <person name="Moore E."/>
        </authorList>
    </citation>
    <scope>NUCLEOTIDE SEQUENCE [LARGE SCALE GENOMIC DNA]</scope>
    <source>
        <strain evidence="3 5">CCUG 4950</strain>
    </source>
</reference>
<feature type="transmembrane region" description="Helical" evidence="1">
    <location>
        <begin position="48"/>
        <end position="67"/>
    </location>
</feature>
<gene>
    <name evidence="3" type="ORF">B5J93_07705</name>
    <name evidence="4" type="ORF">NCTC11012_02385</name>
</gene>
<name>A0A378QTK0_9GAMM</name>
<proteinExistence type="predicted"/>
<keyword evidence="1" id="KW-1133">Transmembrane helix</keyword>
<dbReference type="PANTHER" id="PTHR33608">
    <property type="entry name" value="BLL2464 PROTEIN"/>
    <property type="match status" value="1"/>
</dbReference>
<feature type="domain" description="DUF58" evidence="2">
    <location>
        <begin position="240"/>
        <end position="287"/>
    </location>
</feature>
<dbReference type="EMBL" id="UGQF01000001">
    <property type="protein sequence ID" value="STZ04118.1"/>
    <property type="molecule type" value="Genomic_DNA"/>
</dbReference>
<organism evidence="4 6">
    <name type="scientific">Moraxella equi</name>
    <dbReference type="NCBI Taxonomy" id="60442"/>
    <lineage>
        <taxon>Bacteria</taxon>
        <taxon>Pseudomonadati</taxon>
        <taxon>Pseudomonadota</taxon>
        <taxon>Gammaproteobacteria</taxon>
        <taxon>Moraxellales</taxon>
        <taxon>Moraxellaceae</taxon>
        <taxon>Moraxella</taxon>
    </lineage>
</organism>